<evidence type="ECO:0000256" key="2">
    <source>
        <dbReference type="ARBA" id="ARBA00009477"/>
    </source>
</evidence>
<dbReference type="PROSITE" id="PS00543">
    <property type="entry name" value="HLYD_FAMILY"/>
    <property type="match status" value="1"/>
</dbReference>
<evidence type="ECO:0000256" key="8">
    <source>
        <dbReference type="ARBA" id="ARBA00023136"/>
    </source>
</evidence>
<comment type="similarity">
    <text evidence="2 9">Belongs to the membrane fusion protein (MFP) (TC 8.A.1) family.</text>
</comment>
<dbReference type="InterPro" id="IPR010129">
    <property type="entry name" value="T1SS_HlyD"/>
</dbReference>
<sequence length="396" mass="44185">MTFLTPVPLDAQLHREMRGPSAVVWLSAAAVLLFIVWAAFAWVDEIVRAEGSMISSSRPQIIQNLEGGILAELAVAEGDMVERGDVLARLHGTQFQSSVDDLRDQISAFEIRRLRLEAELAGQFDFTVPQEWAARTPDIVESERALLRARQSDFVLRSDGAKRVLVEAEREAEVMNDLLDRKIVSLIEATRARKAYADAQIRFDEITTQSELDRAQEYSDVLKELATLRQNLKASTDQLERTVLRSPMRGIVNNLSVTTIGGVVRPGEEILQIIPLGEELFVEARVKPEDIAGVRPGQEATVKLSAYDYTIYGSLKGRVKLVSADTFKDERARAADGDPHYKVTVEVDTGSLTERQAGLRIRPGMQASVELHTGEKTVLQYLLKPLYKSKEAFREP</sequence>
<reference evidence="11 12" key="1">
    <citation type="submission" date="2024-07" db="EMBL/GenBank/DDBJ databases">
        <title>Marimonas sp.nov., isolated from tidal-flat sediment.</title>
        <authorList>
            <person name="Jayan J.N."/>
            <person name="Lee S.S."/>
        </authorList>
    </citation>
    <scope>NUCLEOTIDE SEQUENCE [LARGE SCALE GENOMIC DNA]</scope>
    <source>
        <strain evidence="11 12">MJW-29</strain>
    </source>
</reference>
<evidence type="ECO:0000256" key="3">
    <source>
        <dbReference type="ARBA" id="ARBA00022448"/>
    </source>
</evidence>
<keyword evidence="3 9" id="KW-0813">Transport</keyword>
<comment type="subcellular location">
    <subcellularLocation>
        <location evidence="1 9">Cell inner membrane</location>
        <topology evidence="1 9">Single-pass membrane protein</topology>
    </subcellularLocation>
</comment>
<feature type="transmembrane region" description="Helical" evidence="9">
    <location>
        <begin position="22"/>
        <end position="43"/>
    </location>
</feature>
<feature type="domain" description="AprE-like beta-barrel" evidence="10">
    <location>
        <begin position="280"/>
        <end position="374"/>
    </location>
</feature>
<proteinExistence type="inferred from homology"/>
<dbReference type="Proteomes" id="UP001556098">
    <property type="component" value="Unassembled WGS sequence"/>
</dbReference>
<evidence type="ECO:0000256" key="1">
    <source>
        <dbReference type="ARBA" id="ARBA00004377"/>
    </source>
</evidence>
<name>A0ABV3RU11_9RHOB</name>
<dbReference type="RefSeq" id="WP_367879222.1">
    <property type="nucleotide sequence ID" value="NZ_JBFNXX010000016.1"/>
</dbReference>
<dbReference type="PANTHER" id="PTHR30386">
    <property type="entry name" value="MEMBRANE FUSION SUBUNIT OF EMRAB-TOLC MULTIDRUG EFFLUX PUMP"/>
    <property type="match status" value="1"/>
</dbReference>
<dbReference type="Pfam" id="PF26002">
    <property type="entry name" value="Beta-barrel_AprE"/>
    <property type="match status" value="1"/>
</dbReference>
<keyword evidence="6 9" id="KW-0812">Transmembrane</keyword>
<evidence type="ECO:0000259" key="10">
    <source>
        <dbReference type="Pfam" id="PF26002"/>
    </source>
</evidence>
<keyword evidence="5 9" id="KW-0997">Cell inner membrane</keyword>
<evidence type="ECO:0000256" key="7">
    <source>
        <dbReference type="ARBA" id="ARBA00022989"/>
    </source>
</evidence>
<gene>
    <name evidence="11" type="ORF">AB2B41_18085</name>
</gene>
<dbReference type="NCBIfam" id="TIGR01843">
    <property type="entry name" value="type_I_hlyD"/>
    <property type="match status" value="1"/>
</dbReference>
<dbReference type="Gene3D" id="2.40.30.170">
    <property type="match status" value="1"/>
</dbReference>
<evidence type="ECO:0000313" key="12">
    <source>
        <dbReference type="Proteomes" id="UP001556098"/>
    </source>
</evidence>
<dbReference type="InterPro" id="IPR058982">
    <property type="entry name" value="Beta-barrel_AprE"/>
</dbReference>
<keyword evidence="4 9" id="KW-1003">Cell membrane</keyword>
<evidence type="ECO:0000256" key="9">
    <source>
        <dbReference type="RuleBase" id="RU365093"/>
    </source>
</evidence>
<dbReference type="PANTHER" id="PTHR30386:SF26">
    <property type="entry name" value="TRANSPORT PROTEIN COMB"/>
    <property type="match status" value="1"/>
</dbReference>
<dbReference type="EMBL" id="JBFNXX010000016">
    <property type="protein sequence ID" value="MEW9921523.1"/>
    <property type="molecule type" value="Genomic_DNA"/>
</dbReference>
<accession>A0ABV3RU11</accession>
<organism evidence="11 12">
    <name type="scientific">Sulfitobacter sediminis</name>
    <dbReference type="NCBI Taxonomy" id="3234186"/>
    <lineage>
        <taxon>Bacteria</taxon>
        <taxon>Pseudomonadati</taxon>
        <taxon>Pseudomonadota</taxon>
        <taxon>Alphaproteobacteria</taxon>
        <taxon>Rhodobacterales</taxon>
        <taxon>Roseobacteraceae</taxon>
        <taxon>Sulfitobacter</taxon>
    </lineage>
</organism>
<evidence type="ECO:0000256" key="6">
    <source>
        <dbReference type="ARBA" id="ARBA00022692"/>
    </source>
</evidence>
<evidence type="ECO:0000313" key="11">
    <source>
        <dbReference type="EMBL" id="MEW9921523.1"/>
    </source>
</evidence>
<dbReference type="InterPro" id="IPR006144">
    <property type="entry name" value="Secretion_HlyD_CS"/>
</dbReference>
<dbReference type="InterPro" id="IPR050739">
    <property type="entry name" value="MFP"/>
</dbReference>
<protein>
    <recommendedName>
        <fullName evidence="9">Membrane fusion protein (MFP) family protein</fullName>
    </recommendedName>
</protein>
<evidence type="ECO:0000256" key="5">
    <source>
        <dbReference type="ARBA" id="ARBA00022519"/>
    </source>
</evidence>
<dbReference type="PRINTS" id="PR01490">
    <property type="entry name" value="RTXTOXIND"/>
</dbReference>
<evidence type="ECO:0000256" key="4">
    <source>
        <dbReference type="ARBA" id="ARBA00022475"/>
    </source>
</evidence>
<keyword evidence="8 9" id="KW-0472">Membrane</keyword>
<comment type="caution">
    <text evidence="11">The sequence shown here is derived from an EMBL/GenBank/DDBJ whole genome shotgun (WGS) entry which is preliminary data.</text>
</comment>
<keyword evidence="12" id="KW-1185">Reference proteome</keyword>
<keyword evidence="7 9" id="KW-1133">Transmembrane helix</keyword>